<reference evidence="2 3" key="1">
    <citation type="submission" date="2015-02" db="EMBL/GenBank/DDBJ databases">
        <authorList>
            <person name="Ju K.-S."/>
            <person name="Doroghazi J.R."/>
            <person name="Metcalf W."/>
        </authorList>
    </citation>
    <scope>NUCLEOTIDE SEQUENCE [LARGE SCALE GENOMIC DNA]</scope>
    <source>
        <strain evidence="2 3">NRRL ISP-5550</strain>
    </source>
</reference>
<dbReference type="InterPro" id="IPR025333">
    <property type="entry name" value="DUF4239"/>
</dbReference>
<dbReference type="PATRIC" id="fig|68223.7.peg.6205"/>
<evidence type="ECO:0008006" key="4">
    <source>
        <dbReference type="Google" id="ProtNLM"/>
    </source>
</evidence>
<evidence type="ECO:0000313" key="2">
    <source>
        <dbReference type="EMBL" id="KJY34676.1"/>
    </source>
</evidence>
<dbReference type="Pfam" id="PF14023">
    <property type="entry name" value="Bestrophin-like"/>
    <property type="match status" value="1"/>
</dbReference>
<evidence type="ECO:0000256" key="1">
    <source>
        <dbReference type="SAM" id="Phobius"/>
    </source>
</evidence>
<keyword evidence="1" id="KW-1133">Transmembrane helix</keyword>
<gene>
    <name evidence="2" type="ORF">VR44_11515</name>
</gene>
<organism evidence="2 3">
    <name type="scientific">Streptomyces katrae</name>
    <dbReference type="NCBI Taxonomy" id="68223"/>
    <lineage>
        <taxon>Bacteria</taxon>
        <taxon>Bacillati</taxon>
        <taxon>Actinomycetota</taxon>
        <taxon>Actinomycetes</taxon>
        <taxon>Kitasatosporales</taxon>
        <taxon>Streptomycetaceae</taxon>
        <taxon>Streptomyces</taxon>
    </lineage>
</organism>
<comment type="caution">
    <text evidence="2">The sequence shown here is derived from an EMBL/GenBank/DDBJ whole genome shotgun (WGS) entry which is preliminary data.</text>
</comment>
<feature type="transmembrane region" description="Helical" evidence="1">
    <location>
        <begin position="188"/>
        <end position="210"/>
    </location>
</feature>
<keyword evidence="1" id="KW-0472">Membrane</keyword>
<feature type="transmembrane region" description="Helical" evidence="1">
    <location>
        <begin position="217"/>
        <end position="237"/>
    </location>
</feature>
<dbReference type="Proteomes" id="UP000033551">
    <property type="component" value="Unassembled WGS sequence"/>
</dbReference>
<feature type="transmembrane region" description="Helical" evidence="1">
    <location>
        <begin position="12"/>
        <end position="37"/>
    </location>
</feature>
<dbReference type="AlphaFoldDB" id="A0A0F4JP09"/>
<proteinExistence type="predicted"/>
<dbReference type="EMBL" id="JZWV01000271">
    <property type="protein sequence ID" value="KJY34676.1"/>
    <property type="molecule type" value="Genomic_DNA"/>
</dbReference>
<evidence type="ECO:0000313" key="3">
    <source>
        <dbReference type="Proteomes" id="UP000033551"/>
    </source>
</evidence>
<protein>
    <recommendedName>
        <fullName evidence="4">Integral membrane protein</fullName>
    </recommendedName>
</protein>
<keyword evidence="1" id="KW-0812">Transmembrane</keyword>
<name>A0A0F4JP09_9ACTN</name>
<feature type="transmembrane region" description="Helical" evidence="1">
    <location>
        <begin position="49"/>
        <end position="72"/>
    </location>
</feature>
<keyword evidence="3" id="KW-1185">Reference proteome</keyword>
<sequence length="261" mass="28339">MKLWLLNHLPTGWLAALVVGGIILLALVGSMLATRFFPVLAAGENNDMVGVVLGMFGAIYGIILAFVIVNLWTDLQTARTVVAAEASAVSQIVRDAEAFPPGTRTAVHDRVDNYVHTVVERQWPMMQVGRGDAAVTSQAVDDLYRVLAAYEPRSFSAQAFYQEALDSLNEVAAQRRARISQSHDELPALLQVLIYGGAAVIVLITLLYGVRDRRVRLLFVGSVAALIGFSLLLVIVLDCPFAGDMSVSPQPFKASALARFW</sequence>
<accession>A0A0F4JP09</accession>
<dbReference type="OrthoDB" id="940913at2"/>